<name>A0ABQ4C2Z2_9ACTN</name>
<feature type="transmembrane region" description="Helical" evidence="2">
    <location>
        <begin position="297"/>
        <end position="315"/>
    </location>
</feature>
<accession>A0ABQ4C2Z2</accession>
<feature type="transmembrane region" description="Helical" evidence="2">
    <location>
        <begin position="132"/>
        <end position="151"/>
    </location>
</feature>
<evidence type="ECO:0000256" key="1">
    <source>
        <dbReference type="SAM" id="MobiDB-lite"/>
    </source>
</evidence>
<feature type="transmembrane region" description="Helical" evidence="2">
    <location>
        <begin position="827"/>
        <end position="856"/>
    </location>
</feature>
<evidence type="ECO:0008006" key="5">
    <source>
        <dbReference type="Google" id="ProtNLM"/>
    </source>
</evidence>
<proteinExistence type="predicted"/>
<feature type="transmembrane region" description="Helical" evidence="2">
    <location>
        <begin position="163"/>
        <end position="181"/>
    </location>
</feature>
<feature type="transmembrane region" description="Helical" evidence="2">
    <location>
        <begin position="797"/>
        <end position="821"/>
    </location>
</feature>
<feature type="transmembrane region" description="Helical" evidence="2">
    <location>
        <begin position="1127"/>
        <end position="1144"/>
    </location>
</feature>
<reference evidence="3 4" key="1">
    <citation type="submission" date="2021-01" db="EMBL/GenBank/DDBJ databases">
        <title>Whole genome shotgun sequence of Asanoa iriomotensis NBRC 100142.</title>
        <authorList>
            <person name="Komaki H."/>
            <person name="Tamura T."/>
        </authorList>
    </citation>
    <scope>NUCLEOTIDE SEQUENCE [LARGE SCALE GENOMIC DNA]</scope>
    <source>
        <strain evidence="3 4">NBRC 100142</strain>
    </source>
</reference>
<dbReference type="EMBL" id="BONC01000020">
    <property type="protein sequence ID" value="GIF57138.1"/>
    <property type="molecule type" value="Genomic_DNA"/>
</dbReference>
<evidence type="ECO:0000313" key="3">
    <source>
        <dbReference type="EMBL" id="GIF57138.1"/>
    </source>
</evidence>
<dbReference type="InterPro" id="IPR058062">
    <property type="entry name" value="SCO7613_C"/>
</dbReference>
<feature type="transmembrane region" description="Helical" evidence="2">
    <location>
        <begin position="1027"/>
        <end position="1044"/>
    </location>
</feature>
<keyword evidence="2" id="KW-1133">Transmembrane helix</keyword>
<feature type="transmembrane region" description="Helical" evidence="2">
    <location>
        <begin position="242"/>
        <end position="259"/>
    </location>
</feature>
<feature type="transmembrane region" description="Helical" evidence="2">
    <location>
        <begin position="346"/>
        <end position="367"/>
    </location>
</feature>
<feature type="transmembrane region" description="Helical" evidence="2">
    <location>
        <begin position="1077"/>
        <end position="1094"/>
    </location>
</feature>
<comment type="caution">
    <text evidence="3">The sequence shown here is derived from an EMBL/GenBank/DDBJ whole genome shotgun (WGS) entry which is preliminary data.</text>
</comment>
<feature type="transmembrane region" description="Helical" evidence="2">
    <location>
        <begin position="532"/>
        <end position="553"/>
    </location>
</feature>
<feature type="transmembrane region" description="Helical" evidence="2">
    <location>
        <begin position="217"/>
        <end position="236"/>
    </location>
</feature>
<feature type="transmembrane region" description="Helical" evidence="2">
    <location>
        <begin position="559"/>
        <end position="578"/>
    </location>
</feature>
<feature type="transmembrane region" description="Helical" evidence="2">
    <location>
        <begin position="894"/>
        <end position="915"/>
    </location>
</feature>
<keyword evidence="2" id="KW-0472">Membrane</keyword>
<dbReference type="Proteomes" id="UP000624325">
    <property type="component" value="Unassembled WGS sequence"/>
</dbReference>
<dbReference type="RefSeq" id="WP_203703199.1">
    <property type="nucleotide sequence ID" value="NZ_BAAALU010000001.1"/>
</dbReference>
<feature type="transmembrane region" description="Helical" evidence="2">
    <location>
        <begin position="640"/>
        <end position="671"/>
    </location>
</feature>
<feature type="transmembrane region" description="Helical" evidence="2">
    <location>
        <begin position="193"/>
        <end position="210"/>
    </location>
</feature>
<feature type="transmembrane region" description="Helical" evidence="2">
    <location>
        <begin position="585"/>
        <end position="605"/>
    </location>
</feature>
<feature type="transmembrane region" description="Helical" evidence="2">
    <location>
        <begin position="868"/>
        <end position="888"/>
    </location>
</feature>
<feature type="transmembrane region" description="Helical" evidence="2">
    <location>
        <begin position="998"/>
        <end position="1015"/>
    </location>
</feature>
<feature type="transmembrane region" description="Helical" evidence="2">
    <location>
        <begin position="922"/>
        <end position="940"/>
    </location>
</feature>
<sequence length="1162" mass="115343">MTYPCPSCHAPATLATGCPNCGRGPDPDAAEVLRLNAELAELSGPLEEARRAYADLSARYAAVNRRREEVAARVRAAAFLAGPPAPAPVAPPRAETSPRTAQNVLFVLGGLLVGAAAIVFTGVAWATYGVGARAVILAAVTALMLAVPPLTARRGLRSTAETFAALGMLLVVLDGYAAWYADLFGIGAVDGALYAAVVCVVTAAVGSAYGRLTGLGAPGLAALVAAQPVLPLLAYWLDATAWGWALMFACTAALDLALVRTAGLPLRVLGWIGFGCAQVASGVCALAVLVFDDGTPVLLTGVPTLLVAVLLAAAGPVGRVRWLSVAGAATVPPAVAVAVLRPVTVLAESVLLVTAAGVVLAIALVALRLRVARIGALITAGAFLTVPGLMAVAVAVETMVGSLPPFVAGGPVSLTGDWQLPVALVLGAVALGLLVPPAARTAVAVGGGLLVVLALPTSLAMPWWAVSTLDLAVAAVVVLVARPALETTLAAAALAGHAVVVGLARPWSTAAVFGALALLGAAAAVRTRRGAAWWCAVGLAAVPAAVAATVYAAGAGGAWPARAGLAAVAVPLGATLLFGRLPRLVGYATPAVVALATCAAVAGGWPALSEVDEPAGVYPSVALLVLAVALLVRPAAVGRLVVGVAAVPVAALSLFAAAPALGTVLFAPYAWWDHAWTGAPSGVGLTPSNSLDITAGPAATLLILAAAALALFLRPDTALAHPAGGGVPATAGGSAVVRSGIESGDASSSPIAHGADDGDEQGSPGTRPADTDGSPTDAGLVGAQDGQPLVGGAHAGVLAVLAGFLGLGGLLAVLVVAAVPWPVVPAVALAAGIACALTAAVRSAAGAVVPAALLIGSGFSGLLPTEPATLAALGALIAAGAVVGAAGTAEVARVAGWLATVVAATNFAVAAVLAADLPLRRASFPVLAVGAVALGLGYLLRRKRPGVEGPAVDAFGHVAVLPALVLTWNDARTAAAVATIWGAVLGIRAVLPAQGARWRLGFGAAGAELLAWWLLLLSEDVALREAYTLPAAGIALAAGYIALLRDPRLGSWLALGPGLAAALLPSLTSILVADGQLIRRVLLGAGAVAIVLIGTHRRWRAPVVAGGLTLVVLTIHELAVWDLLPRWAYLAGGGLILISVAMTYERRRRDLRKVRGALARMT</sequence>
<organism evidence="3 4">
    <name type="scientific">Asanoa iriomotensis</name>
    <dbReference type="NCBI Taxonomy" id="234613"/>
    <lineage>
        <taxon>Bacteria</taxon>
        <taxon>Bacillati</taxon>
        <taxon>Actinomycetota</taxon>
        <taxon>Actinomycetes</taxon>
        <taxon>Micromonosporales</taxon>
        <taxon>Micromonosporaceae</taxon>
        <taxon>Asanoa</taxon>
    </lineage>
</organism>
<feature type="transmembrane region" description="Helical" evidence="2">
    <location>
        <begin position="103"/>
        <end position="126"/>
    </location>
</feature>
<feature type="transmembrane region" description="Helical" evidence="2">
    <location>
        <begin position="416"/>
        <end position="435"/>
    </location>
</feature>
<keyword evidence="4" id="KW-1185">Reference proteome</keyword>
<feature type="transmembrane region" description="Helical" evidence="2">
    <location>
        <begin position="442"/>
        <end position="465"/>
    </location>
</feature>
<feature type="transmembrane region" description="Helical" evidence="2">
    <location>
        <begin position="617"/>
        <end position="633"/>
    </location>
</feature>
<feature type="transmembrane region" description="Helical" evidence="2">
    <location>
        <begin position="1051"/>
        <end position="1071"/>
    </location>
</feature>
<gene>
    <name evidence="3" type="ORF">Air01nite_32330</name>
</gene>
<feature type="transmembrane region" description="Helical" evidence="2">
    <location>
        <begin position="971"/>
        <end position="991"/>
    </location>
</feature>
<feature type="transmembrane region" description="Helical" evidence="2">
    <location>
        <begin position="691"/>
        <end position="713"/>
    </location>
</feature>
<feature type="region of interest" description="Disordered" evidence="1">
    <location>
        <begin position="742"/>
        <end position="783"/>
    </location>
</feature>
<feature type="transmembrane region" description="Helical" evidence="2">
    <location>
        <begin position="322"/>
        <end position="340"/>
    </location>
</feature>
<protein>
    <recommendedName>
        <fullName evidence="5">Membrane protein DUF2157</fullName>
    </recommendedName>
</protein>
<evidence type="ECO:0000256" key="2">
    <source>
        <dbReference type="SAM" id="Phobius"/>
    </source>
</evidence>
<evidence type="ECO:0000313" key="4">
    <source>
        <dbReference type="Proteomes" id="UP000624325"/>
    </source>
</evidence>
<feature type="transmembrane region" description="Helical" evidence="2">
    <location>
        <begin position="507"/>
        <end position="525"/>
    </location>
</feature>
<feature type="transmembrane region" description="Helical" evidence="2">
    <location>
        <begin position="374"/>
        <end position="396"/>
    </location>
</feature>
<feature type="transmembrane region" description="Helical" evidence="2">
    <location>
        <begin position="1101"/>
        <end position="1121"/>
    </location>
</feature>
<dbReference type="NCBIfam" id="NF047321">
    <property type="entry name" value="SCO7613_CTERM"/>
    <property type="match status" value="1"/>
</dbReference>
<feature type="transmembrane region" description="Helical" evidence="2">
    <location>
        <begin position="271"/>
        <end position="291"/>
    </location>
</feature>
<keyword evidence="2" id="KW-0812">Transmembrane</keyword>